<protein>
    <submittedName>
        <fullName evidence="3">Uncharacterized protein</fullName>
    </submittedName>
</protein>
<dbReference type="EMBL" id="KN824322">
    <property type="protein sequence ID" value="KIM24638.1"/>
    <property type="molecule type" value="Genomic_DNA"/>
</dbReference>
<name>A0A0C2WDX6_SERVB</name>
<keyword evidence="2" id="KW-1133">Transmembrane helix</keyword>
<feature type="region of interest" description="Disordered" evidence="1">
    <location>
        <begin position="1"/>
        <end position="40"/>
    </location>
</feature>
<keyword evidence="2" id="KW-0812">Transmembrane</keyword>
<reference evidence="3 4" key="1">
    <citation type="submission" date="2014-04" db="EMBL/GenBank/DDBJ databases">
        <authorList>
            <consortium name="DOE Joint Genome Institute"/>
            <person name="Kuo A."/>
            <person name="Zuccaro A."/>
            <person name="Kohler A."/>
            <person name="Nagy L.G."/>
            <person name="Floudas D."/>
            <person name="Copeland A."/>
            <person name="Barry K.W."/>
            <person name="Cichocki N."/>
            <person name="Veneault-Fourrey C."/>
            <person name="LaButti K."/>
            <person name="Lindquist E.A."/>
            <person name="Lipzen A."/>
            <person name="Lundell T."/>
            <person name="Morin E."/>
            <person name="Murat C."/>
            <person name="Sun H."/>
            <person name="Tunlid A."/>
            <person name="Henrissat B."/>
            <person name="Grigoriev I.V."/>
            <person name="Hibbett D.S."/>
            <person name="Martin F."/>
            <person name="Nordberg H.P."/>
            <person name="Cantor M.N."/>
            <person name="Hua S.X."/>
        </authorList>
    </citation>
    <scope>NUCLEOTIDE SEQUENCE [LARGE SCALE GENOMIC DNA]</scope>
    <source>
        <strain evidence="3 4">MAFF 305830</strain>
    </source>
</reference>
<dbReference type="Proteomes" id="UP000054097">
    <property type="component" value="Unassembled WGS sequence"/>
</dbReference>
<gene>
    <name evidence="3" type="ORF">M408DRAFT_75641</name>
</gene>
<evidence type="ECO:0000313" key="3">
    <source>
        <dbReference type="EMBL" id="KIM24638.1"/>
    </source>
</evidence>
<reference evidence="4" key="2">
    <citation type="submission" date="2015-01" db="EMBL/GenBank/DDBJ databases">
        <title>Evolutionary Origins and Diversification of the Mycorrhizal Mutualists.</title>
        <authorList>
            <consortium name="DOE Joint Genome Institute"/>
            <consortium name="Mycorrhizal Genomics Consortium"/>
            <person name="Kohler A."/>
            <person name="Kuo A."/>
            <person name="Nagy L.G."/>
            <person name="Floudas D."/>
            <person name="Copeland A."/>
            <person name="Barry K.W."/>
            <person name="Cichocki N."/>
            <person name="Veneault-Fourrey C."/>
            <person name="LaButti K."/>
            <person name="Lindquist E.A."/>
            <person name="Lipzen A."/>
            <person name="Lundell T."/>
            <person name="Morin E."/>
            <person name="Murat C."/>
            <person name="Riley R."/>
            <person name="Ohm R."/>
            <person name="Sun H."/>
            <person name="Tunlid A."/>
            <person name="Henrissat B."/>
            <person name="Grigoriev I.V."/>
            <person name="Hibbett D.S."/>
            <person name="Martin F."/>
        </authorList>
    </citation>
    <scope>NUCLEOTIDE SEQUENCE [LARGE SCALE GENOMIC DNA]</scope>
    <source>
        <strain evidence="4">MAFF 305830</strain>
    </source>
</reference>
<evidence type="ECO:0000313" key="4">
    <source>
        <dbReference type="Proteomes" id="UP000054097"/>
    </source>
</evidence>
<keyword evidence="4" id="KW-1185">Reference proteome</keyword>
<dbReference type="PANTHER" id="PTHR37848:SF1">
    <property type="entry name" value="SUN DOMAIN-CONTAINING PROTEIN"/>
    <property type="match status" value="1"/>
</dbReference>
<feature type="transmembrane region" description="Helical" evidence="2">
    <location>
        <begin position="284"/>
        <end position="305"/>
    </location>
</feature>
<accession>A0A0C2WDX6</accession>
<organism evidence="3 4">
    <name type="scientific">Serendipita vermifera MAFF 305830</name>
    <dbReference type="NCBI Taxonomy" id="933852"/>
    <lineage>
        <taxon>Eukaryota</taxon>
        <taxon>Fungi</taxon>
        <taxon>Dikarya</taxon>
        <taxon>Basidiomycota</taxon>
        <taxon>Agaricomycotina</taxon>
        <taxon>Agaricomycetes</taxon>
        <taxon>Sebacinales</taxon>
        <taxon>Serendipitaceae</taxon>
        <taxon>Serendipita</taxon>
    </lineage>
</organism>
<dbReference type="HOGENOM" id="CLU_034128_1_0_1"/>
<proteinExistence type="predicted"/>
<keyword evidence="2" id="KW-0472">Membrane</keyword>
<evidence type="ECO:0000256" key="1">
    <source>
        <dbReference type="SAM" id="MobiDB-lite"/>
    </source>
</evidence>
<dbReference type="AlphaFoldDB" id="A0A0C2WDX6"/>
<evidence type="ECO:0000256" key="2">
    <source>
        <dbReference type="SAM" id="Phobius"/>
    </source>
</evidence>
<dbReference type="OrthoDB" id="203796at2759"/>
<sequence>MGRNQAPVSPHVQGEPGRLRRSPGSTDPRSQHFHHGQGKVSDIPYELKHNEVVSTEPILSRDAKTLVEFLRLHGRIPPDFFVDIKGTHIERHTQTITYSNGTTQTQVHNVTIVDFSFSIDLLDIFISGEEPIFYTLGDDVPAYRGGMHMSVEMEGPKPFNERTEVNRSVYSAQKEALNIARQLGLPPWIAVAGMQARDVEASVGTPQASSRTLEEWAEDYIRTKRTMKEFKLSKEIYAWDIQALTTSLEYLIRSTGYRTDILIQFKTKPECVHVYSSGIISKIFSSYLLIFLTSITLIFPFLWLWRRLWPDAGGKWEVGGAAFRAKRWELVPGTRPGETEYNALVRLGGPQGVGGRRLRAGKEGVWVLKGVHEADWFKEWEDSIRCGVNERLKTHWLPKRMIGAQQLMVNAITAGLNRI</sequence>
<dbReference type="PANTHER" id="PTHR37848">
    <property type="entry name" value="EXPRESSED PROTEIN"/>
    <property type="match status" value="1"/>
</dbReference>